<feature type="transmembrane region" description="Helical" evidence="1">
    <location>
        <begin position="179"/>
        <end position="207"/>
    </location>
</feature>
<reference evidence="3" key="1">
    <citation type="submission" date="2015-11" db="EMBL/GenBank/DDBJ databases">
        <authorList>
            <person name="Varghese N."/>
        </authorList>
    </citation>
    <scope>NUCLEOTIDE SEQUENCE [LARGE SCALE GENOMIC DNA]</scope>
    <source>
        <strain evidence="3">DSM 45899</strain>
    </source>
</reference>
<gene>
    <name evidence="2" type="ORF">Ga0074812_107325</name>
</gene>
<dbReference type="Proteomes" id="UP000198802">
    <property type="component" value="Unassembled WGS sequence"/>
</dbReference>
<keyword evidence="3" id="KW-1185">Reference proteome</keyword>
<feature type="transmembrane region" description="Helical" evidence="1">
    <location>
        <begin position="238"/>
        <end position="260"/>
    </location>
</feature>
<sequence>MVEPPAAEPLAAVSAVTSTAVPASGLVDAEPVAGWRDRLRPYGAVLASRARSQLSYRTNFVLDLVSSLLSAVVELAEVWVVFHAATRLGGLEFRQMLLVFGLADLAFSLADLVFGHCDRLPTYLRAGTLDVFYLRPQPLLAQLITSEVSLRRLARASVGLVALVVGLVLCDIDWRPAAVVLLVSSLVSGVAVFAALFVAAGGLQFFLVDGREMTNAFVYGGRYAATQPASVWGRPLRLVFGFFVPMAFTGYLPALVLLGLPGPAWLPGWLGWCAPMAAVWAWSVALGCWRLGVRHYQGGGG</sequence>
<keyword evidence="1" id="KW-0472">Membrane</keyword>
<organism evidence="2 3">
    <name type="scientific">Parafrankia irregularis</name>
    <dbReference type="NCBI Taxonomy" id="795642"/>
    <lineage>
        <taxon>Bacteria</taxon>
        <taxon>Bacillati</taxon>
        <taxon>Actinomycetota</taxon>
        <taxon>Actinomycetes</taxon>
        <taxon>Frankiales</taxon>
        <taxon>Frankiaceae</taxon>
        <taxon>Parafrankia</taxon>
    </lineage>
</organism>
<feature type="transmembrane region" description="Helical" evidence="1">
    <location>
        <begin position="272"/>
        <end position="292"/>
    </location>
</feature>
<dbReference type="PANTHER" id="PTHR36833">
    <property type="entry name" value="SLR0610 PROTEIN-RELATED"/>
    <property type="match status" value="1"/>
</dbReference>
<dbReference type="AlphaFoldDB" id="A0A0S4QMG5"/>
<dbReference type="PANTHER" id="PTHR36833:SF1">
    <property type="entry name" value="INTEGRAL MEMBRANE TRANSPORT PROTEIN"/>
    <property type="match status" value="1"/>
</dbReference>
<dbReference type="Pfam" id="PF06182">
    <property type="entry name" value="ABC2_membrane_6"/>
    <property type="match status" value="1"/>
</dbReference>
<dbReference type="EMBL" id="FAOZ01000007">
    <property type="protein sequence ID" value="CUU56441.1"/>
    <property type="molecule type" value="Genomic_DNA"/>
</dbReference>
<evidence type="ECO:0000313" key="2">
    <source>
        <dbReference type="EMBL" id="CUU56441.1"/>
    </source>
</evidence>
<feature type="transmembrane region" description="Helical" evidence="1">
    <location>
        <begin position="153"/>
        <end position="172"/>
    </location>
</feature>
<evidence type="ECO:0000313" key="3">
    <source>
        <dbReference type="Proteomes" id="UP000198802"/>
    </source>
</evidence>
<evidence type="ECO:0000256" key="1">
    <source>
        <dbReference type="SAM" id="Phobius"/>
    </source>
</evidence>
<feature type="transmembrane region" description="Helical" evidence="1">
    <location>
        <begin position="64"/>
        <end position="85"/>
    </location>
</feature>
<protein>
    <submittedName>
        <fullName evidence="2">ABC-2 type transport system permease protein</fullName>
    </submittedName>
</protein>
<accession>A0A0S4QMG5</accession>
<keyword evidence="1" id="KW-1133">Transmembrane helix</keyword>
<proteinExistence type="predicted"/>
<name>A0A0S4QMG5_9ACTN</name>
<keyword evidence="1" id="KW-0812">Transmembrane</keyword>
<feature type="transmembrane region" description="Helical" evidence="1">
    <location>
        <begin position="97"/>
        <end position="115"/>
    </location>
</feature>
<dbReference type="InterPro" id="IPR010390">
    <property type="entry name" value="ABC-2_transporter-like"/>
</dbReference>